<evidence type="ECO:0000256" key="5">
    <source>
        <dbReference type="ARBA" id="ARBA00022989"/>
    </source>
</evidence>
<keyword evidence="5 8" id="KW-1133">Transmembrane helix</keyword>
<dbReference type="PANTHER" id="PTHR33362">
    <property type="entry name" value="SIALIC ACID TRAP TRANSPORTER PERMEASE PROTEIN SIAT-RELATED"/>
    <property type="match status" value="1"/>
</dbReference>
<dbReference type="Pfam" id="PF06808">
    <property type="entry name" value="DctM"/>
    <property type="match status" value="1"/>
</dbReference>
<evidence type="ECO:0000313" key="10">
    <source>
        <dbReference type="EMBL" id="HAR54609.1"/>
    </source>
</evidence>
<evidence type="ECO:0000256" key="2">
    <source>
        <dbReference type="ARBA" id="ARBA00022475"/>
    </source>
</evidence>
<evidence type="ECO:0000256" key="7">
    <source>
        <dbReference type="RuleBase" id="RU369079"/>
    </source>
</evidence>
<gene>
    <name evidence="10" type="ORF">DCS45_22445</name>
</gene>
<feature type="domain" description="TRAP C4-dicarboxylate transport system permease DctM subunit" evidence="9">
    <location>
        <begin position="2"/>
        <end position="104"/>
    </location>
</feature>
<protein>
    <submittedName>
        <fullName evidence="10">C4-dicarboxylate ABC transporter permease</fullName>
    </submittedName>
</protein>
<dbReference type="GO" id="GO:0005886">
    <property type="term" value="C:plasma membrane"/>
    <property type="evidence" value="ECO:0007669"/>
    <property type="project" value="UniProtKB-SubCell"/>
</dbReference>
<evidence type="ECO:0000256" key="6">
    <source>
        <dbReference type="ARBA" id="ARBA00023136"/>
    </source>
</evidence>
<feature type="non-terminal residue" evidence="10">
    <location>
        <position position="1"/>
    </location>
</feature>
<keyword evidence="6 8" id="KW-0472">Membrane</keyword>
<feature type="transmembrane region" description="Helical" evidence="8">
    <location>
        <begin position="7"/>
        <end position="30"/>
    </location>
</feature>
<dbReference type="EMBL" id="DMVW01000219">
    <property type="protein sequence ID" value="HAR54609.1"/>
    <property type="molecule type" value="Genomic_DNA"/>
</dbReference>
<comment type="function">
    <text evidence="7">Part of the tripartite ATP-independent periplasmic (TRAP) transport system.</text>
</comment>
<organism evidence="10 11">
    <name type="scientific">Roseovarius nubinhibens</name>
    <dbReference type="NCBI Taxonomy" id="314263"/>
    <lineage>
        <taxon>Bacteria</taxon>
        <taxon>Pseudomonadati</taxon>
        <taxon>Pseudomonadota</taxon>
        <taxon>Alphaproteobacteria</taxon>
        <taxon>Rhodobacterales</taxon>
        <taxon>Roseobacteraceae</taxon>
        <taxon>Roseovarius</taxon>
    </lineage>
</organism>
<keyword evidence="3 7" id="KW-0997">Cell inner membrane</keyword>
<evidence type="ECO:0000313" key="11">
    <source>
        <dbReference type="Proteomes" id="UP000264719"/>
    </source>
</evidence>
<proteinExistence type="predicted"/>
<dbReference type="InterPro" id="IPR004681">
    <property type="entry name" value="TRAP_DctM"/>
</dbReference>
<dbReference type="PANTHER" id="PTHR33362:SF7">
    <property type="entry name" value="SLL1103 PROTEIN"/>
    <property type="match status" value="1"/>
</dbReference>
<feature type="transmembrane region" description="Helical" evidence="8">
    <location>
        <begin position="42"/>
        <end position="67"/>
    </location>
</feature>
<keyword evidence="7" id="KW-0813">Transport</keyword>
<reference evidence="10 11" key="1">
    <citation type="journal article" date="2018" name="Nat. Biotechnol.">
        <title>A standardized bacterial taxonomy based on genome phylogeny substantially revises the tree of life.</title>
        <authorList>
            <person name="Parks D.H."/>
            <person name="Chuvochina M."/>
            <person name="Waite D.W."/>
            <person name="Rinke C."/>
            <person name="Skarshewski A."/>
            <person name="Chaumeil P.A."/>
            <person name="Hugenholtz P."/>
        </authorList>
    </citation>
    <scope>NUCLEOTIDE SEQUENCE [LARGE SCALE GENOMIC DNA]</scope>
    <source>
        <strain evidence="10">UBA9169</strain>
    </source>
</reference>
<dbReference type="GO" id="GO:0022857">
    <property type="term" value="F:transmembrane transporter activity"/>
    <property type="evidence" value="ECO:0007669"/>
    <property type="project" value="UniProtKB-UniRule"/>
</dbReference>
<keyword evidence="4 8" id="KW-0812">Transmembrane</keyword>
<accession>A0A348WJ97</accession>
<comment type="subcellular location">
    <subcellularLocation>
        <location evidence="1 7">Cell inner membrane</location>
        <topology evidence="1 7">Multi-pass membrane protein</topology>
    </subcellularLocation>
</comment>
<evidence type="ECO:0000256" key="3">
    <source>
        <dbReference type="ARBA" id="ARBA00022519"/>
    </source>
</evidence>
<sequence length="114" mass="12579">VFLIVMLVLFVLGFVLDFLEIIYIVIPIVGPVIYGGTFDPKWVTIMIAVNLQTSFLTPPFGFALFYLRGVAPKEVTTGHIYRGVAPFVLIQVVGLGILWFFPAIVTIVPALIPN</sequence>
<evidence type="ECO:0000256" key="4">
    <source>
        <dbReference type="ARBA" id="ARBA00022692"/>
    </source>
</evidence>
<evidence type="ECO:0000256" key="8">
    <source>
        <dbReference type="SAM" id="Phobius"/>
    </source>
</evidence>
<dbReference type="Proteomes" id="UP000264719">
    <property type="component" value="Unassembled WGS sequence"/>
</dbReference>
<evidence type="ECO:0000259" key="9">
    <source>
        <dbReference type="Pfam" id="PF06808"/>
    </source>
</evidence>
<keyword evidence="2" id="KW-1003">Cell membrane</keyword>
<dbReference type="InterPro" id="IPR010656">
    <property type="entry name" value="DctM"/>
</dbReference>
<dbReference type="AlphaFoldDB" id="A0A348WJ97"/>
<evidence type="ECO:0000256" key="1">
    <source>
        <dbReference type="ARBA" id="ARBA00004429"/>
    </source>
</evidence>
<comment type="caution">
    <text evidence="10">The sequence shown here is derived from an EMBL/GenBank/DDBJ whole genome shotgun (WGS) entry which is preliminary data.</text>
</comment>
<name>A0A348WJ97_9RHOB</name>
<feature type="transmembrane region" description="Helical" evidence="8">
    <location>
        <begin position="88"/>
        <end position="112"/>
    </location>
</feature>